<organism evidence="1 2">
    <name type="scientific">Actinoplanes awajinensis subsp. mycoplanecinus</name>
    <dbReference type="NCBI Taxonomy" id="135947"/>
    <lineage>
        <taxon>Bacteria</taxon>
        <taxon>Bacillati</taxon>
        <taxon>Actinomycetota</taxon>
        <taxon>Actinomycetes</taxon>
        <taxon>Micromonosporales</taxon>
        <taxon>Micromonosporaceae</taxon>
        <taxon>Actinoplanes</taxon>
    </lineage>
</organism>
<protein>
    <submittedName>
        <fullName evidence="1">Uncharacterized protein</fullName>
    </submittedName>
</protein>
<evidence type="ECO:0000313" key="1">
    <source>
        <dbReference type="EMBL" id="KUL22359.1"/>
    </source>
</evidence>
<sequence length="169" mass="18299">MSAGDKAFWSDVANTIYVPICRLIQTTAQSAAFTNNADVLITFGTSSELFDTHGWHSETTNNSRITPNIAGIYEAVGAVYWAARADYTTLQASIKKNGSTTLETPHRVGPNATNTVRSVHHSPVEIAMNGTTDYLELYGLQTNTAAAAASTFVNATSTSFFRVKYLRPL</sequence>
<dbReference type="RefSeq" id="WP_067707429.1">
    <property type="nucleotide sequence ID" value="NZ_LLZH01000342.1"/>
</dbReference>
<accession>A0A117MKH1</accession>
<reference evidence="1 2" key="1">
    <citation type="submission" date="2015-10" db="EMBL/GenBank/DDBJ databases">
        <authorList>
            <person name="Gilbert D.G."/>
        </authorList>
    </citation>
    <scope>NUCLEOTIDE SEQUENCE [LARGE SCALE GENOMIC DNA]</scope>
    <source>
        <strain evidence="1 2">NRRL B-16712</strain>
    </source>
</reference>
<dbReference type="Proteomes" id="UP000053244">
    <property type="component" value="Unassembled WGS sequence"/>
</dbReference>
<dbReference type="OrthoDB" id="3400906at2"/>
<gene>
    <name evidence="1" type="ORF">ADL15_48365</name>
</gene>
<dbReference type="EMBL" id="LLZH01000342">
    <property type="protein sequence ID" value="KUL22359.1"/>
    <property type="molecule type" value="Genomic_DNA"/>
</dbReference>
<keyword evidence="2" id="KW-1185">Reference proteome</keyword>
<dbReference type="AlphaFoldDB" id="A0A117MKH1"/>
<name>A0A117MKH1_9ACTN</name>
<comment type="caution">
    <text evidence="1">The sequence shown here is derived from an EMBL/GenBank/DDBJ whole genome shotgun (WGS) entry which is preliminary data.</text>
</comment>
<proteinExistence type="predicted"/>
<evidence type="ECO:0000313" key="2">
    <source>
        <dbReference type="Proteomes" id="UP000053244"/>
    </source>
</evidence>